<dbReference type="SMART" id="SM00409">
    <property type="entry name" value="IG"/>
    <property type="match status" value="1"/>
</dbReference>
<dbReference type="CDD" id="cd00096">
    <property type="entry name" value="Ig"/>
    <property type="match status" value="1"/>
</dbReference>
<name>A0A443S0Y9_9ACAR</name>
<keyword evidence="5" id="KW-1185">Reference proteome</keyword>
<dbReference type="SMART" id="SM00408">
    <property type="entry name" value="IGc2"/>
    <property type="match status" value="1"/>
</dbReference>
<evidence type="ECO:0000259" key="3">
    <source>
        <dbReference type="PROSITE" id="PS50835"/>
    </source>
</evidence>
<feature type="transmembrane region" description="Helical" evidence="2">
    <location>
        <begin position="139"/>
        <end position="164"/>
    </location>
</feature>
<dbReference type="InterPro" id="IPR036179">
    <property type="entry name" value="Ig-like_dom_sf"/>
</dbReference>
<dbReference type="SUPFAM" id="SSF48726">
    <property type="entry name" value="Immunoglobulin"/>
    <property type="match status" value="1"/>
</dbReference>
<keyword evidence="2" id="KW-0812">Transmembrane</keyword>
<proteinExistence type="predicted"/>
<organism evidence="4 5">
    <name type="scientific">Leptotrombidium deliense</name>
    <dbReference type="NCBI Taxonomy" id="299467"/>
    <lineage>
        <taxon>Eukaryota</taxon>
        <taxon>Metazoa</taxon>
        <taxon>Ecdysozoa</taxon>
        <taxon>Arthropoda</taxon>
        <taxon>Chelicerata</taxon>
        <taxon>Arachnida</taxon>
        <taxon>Acari</taxon>
        <taxon>Acariformes</taxon>
        <taxon>Trombidiformes</taxon>
        <taxon>Prostigmata</taxon>
        <taxon>Anystina</taxon>
        <taxon>Parasitengona</taxon>
        <taxon>Trombiculoidea</taxon>
        <taxon>Trombiculidae</taxon>
        <taxon>Leptotrombidium</taxon>
    </lineage>
</organism>
<evidence type="ECO:0000313" key="4">
    <source>
        <dbReference type="EMBL" id="RWS21180.1"/>
    </source>
</evidence>
<keyword evidence="2" id="KW-1133">Transmembrane helix</keyword>
<keyword evidence="2" id="KW-0472">Membrane</keyword>
<dbReference type="InterPro" id="IPR003598">
    <property type="entry name" value="Ig_sub2"/>
</dbReference>
<evidence type="ECO:0000256" key="1">
    <source>
        <dbReference type="SAM" id="MobiDB-lite"/>
    </source>
</evidence>
<dbReference type="Proteomes" id="UP000288716">
    <property type="component" value="Unassembled WGS sequence"/>
</dbReference>
<accession>A0A443S0Y9</accession>
<comment type="caution">
    <text evidence="4">The sequence shown here is derived from an EMBL/GenBank/DDBJ whole genome shotgun (WGS) entry which is preliminary data.</text>
</comment>
<dbReference type="InterPro" id="IPR003599">
    <property type="entry name" value="Ig_sub"/>
</dbReference>
<dbReference type="EMBL" id="NCKV01013327">
    <property type="protein sequence ID" value="RWS21180.1"/>
    <property type="molecule type" value="Genomic_DNA"/>
</dbReference>
<dbReference type="Pfam" id="PF13927">
    <property type="entry name" value="Ig_3"/>
    <property type="match status" value="1"/>
</dbReference>
<evidence type="ECO:0000313" key="5">
    <source>
        <dbReference type="Proteomes" id="UP000288716"/>
    </source>
</evidence>
<dbReference type="VEuPathDB" id="VectorBase:LDEU010860"/>
<reference evidence="4 5" key="1">
    <citation type="journal article" date="2018" name="Gigascience">
        <title>Genomes of trombidid mites reveal novel predicted allergens and laterally-transferred genes associated with secondary metabolism.</title>
        <authorList>
            <person name="Dong X."/>
            <person name="Chaisiri K."/>
            <person name="Xia D."/>
            <person name="Armstrong S.D."/>
            <person name="Fang Y."/>
            <person name="Donnelly M.J."/>
            <person name="Kadowaki T."/>
            <person name="McGarry J.W."/>
            <person name="Darby A.C."/>
            <person name="Makepeace B.L."/>
        </authorList>
    </citation>
    <scope>NUCLEOTIDE SEQUENCE [LARGE SCALE GENOMIC DNA]</scope>
    <source>
        <strain evidence="4">UoL-UT</strain>
    </source>
</reference>
<protein>
    <recommendedName>
        <fullName evidence="3">Ig-like domain-containing protein</fullName>
    </recommendedName>
</protein>
<feature type="region of interest" description="Disordered" evidence="1">
    <location>
        <begin position="179"/>
        <end position="204"/>
    </location>
</feature>
<feature type="domain" description="Ig-like" evidence="3">
    <location>
        <begin position="35"/>
        <end position="103"/>
    </location>
</feature>
<sequence length="204" mass="23537">MKSSKTMYSVSAIIKKKNKLIEKNYKLIPINVTVGENVTLECIVANLFKKRNIYWLRNDDYIVPYMTNDDKPKSKLTFTSVRLHNTANYTCEVKNSEYHVNTTFPLVVEKKATKTNTQLLNSTRLRMAHKTAENKERMMVIIVLTVLPVGMVIGIALTFCSQWLRRKVEEKNKSHNKIINKIEKKHSPVNKSDNCDASDTENID</sequence>
<dbReference type="Gene3D" id="2.60.40.10">
    <property type="entry name" value="Immunoglobulins"/>
    <property type="match status" value="1"/>
</dbReference>
<dbReference type="OrthoDB" id="6162002at2759"/>
<dbReference type="PROSITE" id="PS50835">
    <property type="entry name" value="IG_LIKE"/>
    <property type="match status" value="1"/>
</dbReference>
<dbReference type="InterPro" id="IPR007110">
    <property type="entry name" value="Ig-like_dom"/>
</dbReference>
<gene>
    <name evidence="4" type="ORF">B4U80_14175</name>
</gene>
<evidence type="ECO:0000256" key="2">
    <source>
        <dbReference type="SAM" id="Phobius"/>
    </source>
</evidence>
<dbReference type="AlphaFoldDB" id="A0A443S0Y9"/>
<dbReference type="InterPro" id="IPR013783">
    <property type="entry name" value="Ig-like_fold"/>
</dbReference>